<dbReference type="AlphaFoldDB" id="A0A2T3MX01"/>
<organism evidence="2 3">
    <name type="scientific">Photobacterium lipolyticum</name>
    <dbReference type="NCBI Taxonomy" id="266810"/>
    <lineage>
        <taxon>Bacteria</taxon>
        <taxon>Pseudomonadati</taxon>
        <taxon>Pseudomonadota</taxon>
        <taxon>Gammaproteobacteria</taxon>
        <taxon>Vibrionales</taxon>
        <taxon>Vibrionaceae</taxon>
        <taxon>Photobacterium</taxon>
    </lineage>
</organism>
<evidence type="ECO:0000313" key="3">
    <source>
        <dbReference type="Proteomes" id="UP000240904"/>
    </source>
</evidence>
<feature type="domain" description="Transposase IS801/IS1294" evidence="1">
    <location>
        <begin position="7"/>
        <end position="144"/>
    </location>
</feature>
<protein>
    <recommendedName>
        <fullName evidence="1">Transposase IS801/IS1294 domain-containing protein</fullName>
    </recommendedName>
</protein>
<dbReference type="OrthoDB" id="6979325at2"/>
<sequence>MTSGSPSILTKSWRTKILTLLRQQYSQLLLPEAMVNQIRDYQEWSRYLDPLYNRYWRVFFAKKTKHGKQTVNYLGRYLKRPPIAASRLKHYDGKDITFVFLNHRTKQYETDTLTQESMILRINDHIPEKHFRMLRYYGFLSNRRRGEQLPLVYKALEMDVEPALTLSFAALMKEFTNIDPYACILCGGRLVFNTYHRGLSTSELIHHQRSLALMRPIRT</sequence>
<dbReference type="GO" id="GO:0004803">
    <property type="term" value="F:transposase activity"/>
    <property type="evidence" value="ECO:0007669"/>
    <property type="project" value="InterPro"/>
</dbReference>
<comment type="caution">
    <text evidence="2">The sequence shown here is derived from an EMBL/GenBank/DDBJ whole genome shotgun (WGS) entry which is preliminary data.</text>
</comment>
<accession>A0A2T3MX01</accession>
<name>A0A2T3MX01_9GAMM</name>
<reference evidence="2 3" key="1">
    <citation type="submission" date="2018-03" db="EMBL/GenBank/DDBJ databases">
        <title>Whole genome sequencing of Histamine producing bacteria.</title>
        <authorList>
            <person name="Butler K."/>
        </authorList>
    </citation>
    <scope>NUCLEOTIDE SEQUENCE [LARGE SCALE GENOMIC DNA]</scope>
    <source>
        <strain evidence="2 3">DSM 16190</strain>
    </source>
</reference>
<keyword evidence="3" id="KW-1185">Reference proteome</keyword>
<dbReference type="GO" id="GO:0006313">
    <property type="term" value="P:DNA transposition"/>
    <property type="evidence" value="ECO:0007669"/>
    <property type="project" value="InterPro"/>
</dbReference>
<dbReference type="EMBL" id="PYMC01000009">
    <property type="protein sequence ID" value="PSW04418.1"/>
    <property type="molecule type" value="Genomic_DNA"/>
</dbReference>
<evidence type="ECO:0000259" key="1">
    <source>
        <dbReference type="Pfam" id="PF04986"/>
    </source>
</evidence>
<dbReference type="Pfam" id="PF04986">
    <property type="entry name" value="Y2_Tnp"/>
    <property type="match status" value="1"/>
</dbReference>
<gene>
    <name evidence="2" type="ORF">C9I89_13940</name>
</gene>
<dbReference type="Proteomes" id="UP000240904">
    <property type="component" value="Unassembled WGS sequence"/>
</dbReference>
<proteinExistence type="predicted"/>
<dbReference type="InterPro" id="IPR007069">
    <property type="entry name" value="Transposase_32"/>
</dbReference>
<dbReference type="GO" id="GO:0003677">
    <property type="term" value="F:DNA binding"/>
    <property type="evidence" value="ECO:0007669"/>
    <property type="project" value="InterPro"/>
</dbReference>
<evidence type="ECO:0000313" key="2">
    <source>
        <dbReference type="EMBL" id="PSW04418.1"/>
    </source>
</evidence>